<feature type="compositionally biased region" description="Basic and acidic residues" evidence="1">
    <location>
        <begin position="153"/>
        <end position="162"/>
    </location>
</feature>
<dbReference type="SUPFAM" id="SSF48726">
    <property type="entry name" value="Immunoglobulin"/>
    <property type="match status" value="2"/>
</dbReference>
<dbReference type="Gene3D" id="2.60.40.10">
    <property type="entry name" value="Immunoglobulins"/>
    <property type="match status" value="2"/>
</dbReference>
<feature type="transmembrane region" description="Helical" evidence="2">
    <location>
        <begin position="122"/>
        <end position="145"/>
    </location>
</feature>
<dbReference type="EMBL" id="VOFY01000007">
    <property type="protein sequence ID" value="KAA8591237.1"/>
    <property type="molecule type" value="Genomic_DNA"/>
</dbReference>
<dbReference type="SMART" id="SM00409">
    <property type="entry name" value="IG"/>
    <property type="match status" value="3"/>
</dbReference>
<dbReference type="InterPro" id="IPR007110">
    <property type="entry name" value="Ig-like_dom"/>
</dbReference>
<dbReference type="AlphaFoldDB" id="A0A5J5DAK5"/>
<evidence type="ECO:0000313" key="5">
    <source>
        <dbReference type="Proteomes" id="UP000327493"/>
    </source>
</evidence>
<protein>
    <recommendedName>
        <fullName evidence="3">Ig-like domain-containing protein</fullName>
    </recommendedName>
</protein>
<dbReference type="Proteomes" id="UP000327493">
    <property type="component" value="Chromosome 7"/>
</dbReference>
<dbReference type="PANTHER" id="PTHR11422">
    <property type="entry name" value="T-CELL SURFACE GLYCOPROTEIN CD4"/>
    <property type="match status" value="1"/>
</dbReference>
<keyword evidence="5" id="KW-1185">Reference proteome</keyword>
<dbReference type="SMART" id="SM00408">
    <property type="entry name" value="IGc2"/>
    <property type="match status" value="3"/>
</dbReference>
<dbReference type="PROSITE" id="PS50835">
    <property type="entry name" value="IG_LIKE"/>
    <property type="match status" value="2"/>
</dbReference>
<organism evidence="4 5">
    <name type="scientific">Etheostoma spectabile</name>
    <name type="common">orangethroat darter</name>
    <dbReference type="NCBI Taxonomy" id="54343"/>
    <lineage>
        <taxon>Eukaryota</taxon>
        <taxon>Metazoa</taxon>
        <taxon>Chordata</taxon>
        <taxon>Craniata</taxon>
        <taxon>Vertebrata</taxon>
        <taxon>Euteleostomi</taxon>
        <taxon>Actinopterygii</taxon>
        <taxon>Neopterygii</taxon>
        <taxon>Teleostei</taxon>
        <taxon>Neoteleostei</taxon>
        <taxon>Acanthomorphata</taxon>
        <taxon>Eupercaria</taxon>
        <taxon>Perciformes</taxon>
        <taxon>Percoidei</taxon>
        <taxon>Percidae</taxon>
        <taxon>Etheostomatinae</taxon>
        <taxon>Etheostoma</taxon>
    </lineage>
</organism>
<proteinExistence type="predicted"/>
<dbReference type="InterPro" id="IPR013783">
    <property type="entry name" value="Ig-like_fold"/>
</dbReference>
<evidence type="ECO:0000256" key="2">
    <source>
        <dbReference type="SAM" id="Phobius"/>
    </source>
</evidence>
<feature type="domain" description="Ig-like" evidence="3">
    <location>
        <begin position="41"/>
        <end position="103"/>
    </location>
</feature>
<dbReference type="CDD" id="cd00096">
    <property type="entry name" value="Ig"/>
    <property type="match status" value="1"/>
</dbReference>
<keyword evidence="2" id="KW-0472">Membrane</keyword>
<comment type="caution">
    <text evidence="4">The sequence shown here is derived from an EMBL/GenBank/DDBJ whole genome shotgun (WGS) entry which is preliminary data.</text>
</comment>
<dbReference type="InterPro" id="IPR036179">
    <property type="entry name" value="Ig-like_dom_sf"/>
</dbReference>
<feature type="region of interest" description="Disordered" evidence="1">
    <location>
        <begin position="153"/>
        <end position="179"/>
    </location>
</feature>
<dbReference type="PANTHER" id="PTHR11422:SF10">
    <property type="entry name" value="IG-LIKE DOMAIN-CONTAINING PROTEIN"/>
    <property type="match status" value="1"/>
</dbReference>
<feature type="transmembrane region" description="Helical" evidence="2">
    <location>
        <begin position="461"/>
        <end position="487"/>
    </location>
</feature>
<feature type="domain" description="Ig-like" evidence="3">
    <location>
        <begin position="329"/>
        <end position="411"/>
    </location>
</feature>
<keyword evidence="2" id="KW-0812">Transmembrane</keyword>
<evidence type="ECO:0000256" key="1">
    <source>
        <dbReference type="SAM" id="MobiDB-lite"/>
    </source>
</evidence>
<dbReference type="InterPro" id="IPR003599">
    <property type="entry name" value="Ig_sub"/>
</dbReference>
<evidence type="ECO:0000259" key="3">
    <source>
        <dbReference type="PROSITE" id="PS50835"/>
    </source>
</evidence>
<sequence>MISITVSTWRKGEFTIITPVARHRRQSITPVARHRLQSIAPVARTTVLPAPERTSVSLTCPHDVGPSHVPTWTRDSGGLQQGPEAQTLTIRDVQPGDAGLYYCDGKPAVYLDVTREYPPPHIWAIGVVVSFLLLLLIFLLIVYLARRRCKRRDGSNRHDHTYDTVPHLPPEKKNAGTSLPNESPYSLIGNPYKESLNQTGRGKRKSVSHPEQQQQCDVLRLKMFTFFFFFFFFCPGFFLHSALIGRCTATAVIRFSVPEDHHVCLQCGGSDSSDVVWTHRDRKVATRRGSYETNVDRQRYLLQAGGGLCLLRLDESDGGKILCNQQLVAELQVLTGSDFAVSAGRTLLLPCSDSRTVKKWFHQREGARRWAPVLTRFRNGTARAERTRLSLGNDALQIEDLRAEDAGRYKCNGERLATLSVLPVPPEPTSIEQTSSTIATAAVTDVVETKTKEEKKRPENALLMVAVGGLAVMSLLMAAVCVLLTGMRCRRKKKHRRAECEVPDSPSPPEETIHYASLGRQNWRERPSRPPPDQDHHNVIYSSVITRPAAKQKRHEMLHMKP</sequence>
<gene>
    <name evidence="4" type="ORF">FQN60_002180</name>
</gene>
<feature type="transmembrane region" description="Helical" evidence="2">
    <location>
        <begin position="223"/>
        <end position="244"/>
    </location>
</feature>
<reference evidence="4 5" key="1">
    <citation type="submission" date="2019-08" db="EMBL/GenBank/DDBJ databases">
        <title>A chromosome-level genome assembly, high-density linkage maps, and genome scans reveal the genomic architecture of hybrid incompatibilities underlying speciation via character displacement in darters (Percidae: Etheostominae).</title>
        <authorList>
            <person name="Moran R.L."/>
            <person name="Catchen J.M."/>
            <person name="Fuller R.C."/>
        </authorList>
    </citation>
    <scope>NUCLEOTIDE SEQUENCE [LARGE SCALE GENOMIC DNA]</scope>
    <source>
        <strain evidence="4">EspeVRDwgs_2016</strain>
        <tissue evidence="4">Muscle</tissue>
    </source>
</reference>
<evidence type="ECO:0000313" key="4">
    <source>
        <dbReference type="EMBL" id="KAA8591237.1"/>
    </source>
</evidence>
<name>A0A5J5DAK5_9PERO</name>
<dbReference type="InterPro" id="IPR003598">
    <property type="entry name" value="Ig_sub2"/>
</dbReference>
<accession>A0A5J5DAK5</accession>
<keyword evidence="2" id="KW-1133">Transmembrane helix</keyword>